<accession>A0ACB8FNP9</accession>
<evidence type="ECO:0000313" key="1">
    <source>
        <dbReference type="EMBL" id="KAH8007073.1"/>
    </source>
</evidence>
<dbReference type="EMBL" id="CM037619">
    <property type="protein sequence ID" value="KAH8007073.1"/>
    <property type="molecule type" value="Genomic_DNA"/>
</dbReference>
<proteinExistence type="predicted"/>
<gene>
    <name evidence="1" type="ORF">K3G42_016712</name>
</gene>
<sequence>MKSGMIKDAVKSKPRSMAKVLLADHTVKTTTMKGPPFIALSEIVLLAWEAKLMLPEKNFVMKKNLAHIGREGSSMASTAKFQAEDKAEGDLSFLLDSIPSLFPSKMCSSPASAGSNCQPEDFCFGI</sequence>
<evidence type="ECO:0000313" key="2">
    <source>
        <dbReference type="Proteomes" id="UP000827872"/>
    </source>
</evidence>
<protein>
    <submittedName>
        <fullName evidence="1">Uncharacterized protein</fullName>
    </submittedName>
</protein>
<comment type="caution">
    <text evidence="1">The sequence shown here is derived from an EMBL/GenBank/DDBJ whole genome shotgun (WGS) entry which is preliminary data.</text>
</comment>
<organism evidence="1 2">
    <name type="scientific">Sphaerodactylus townsendi</name>
    <dbReference type="NCBI Taxonomy" id="933632"/>
    <lineage>
        <taxon>Eukaryota</taxon>
        <taxon>Metazoa</taxon>
        <taxon>Chordata</taxon>
        <taxon>Craniata</taxon>
        <taxon>Vertebrata</taxon>
        <taxon>Euteleostomi</taxon>
        <taxon>Lepidosauria</taxon>
        <taxon>Squamata</taxon>
        <taxon>Bifurcata</taxon>
        <taxon>Gekkota</taxon>
        <taxon>Sphaerodactylidae</taxon>
        <taxon>Sphaerodactylus</taxon>
    </lineage>
</organism>
<keyword evidence="2" id="KW-1185">Reference proteome</keyword>
<name>A0ACB8FNP9_9SAUR</name>
<reference evidence="1" key="1">
    <citation type="submission" date="2021-08" db="EMBL/GenBank/DDBJ databases">
        <title>The first chromosome-level gecko genome reveals the dynamic sex chromosomes of Neotropical dwarf geckos (Sphaerodactylidae: Sphaerodactylus).</title>
        <authorList>
            <person name="Pinto B.J."/>
            <person name="Keating S.E."/>
            <person name="Gamble T."/>
        </authorList>
    </citation>
    <scope>NUCLEOTIDE SEQUENCE</scope>
    <source>
        <strain evidence="1">TG3544</strain>
    </source>
</reference>
<dbReference type="Proteomes" id="UP000827872">
    <property type="component" value="Linkage Group LG06"/>
</dbReference>